<dbReference type="AlphaFoldDB" id="A0A125K6M4"/>
<feature type="binding site" evidence="8">
    <location>
        <position position="103"/>
    </location>
    <ligand>
        <name>Mg(2+)</name>
        <dbReference type="ChEBI" id="CHEBI:18420"/>
    </ligand>
</feature>
<dbReference type="PANTHER" id="PTHR33653">
    <property type="entry name" value="RIBONUCLEASE VAPC2"/>
    <property type="match status" value="1"/>
</dbReference>
<comment type="cofactor">
    <cofactor evidence="1 8">
        <name>Mg(2+)</name>
        <dbReference type="ChEBI" id="CHEBI:18420"/>
    </cofactor>
</comment>
<evidence type="ECO:0000256" key="4">
    <source>
        <dbReference type="ARBA" id="ARBA00022723"/>
    </source>
</evidence>
<keyword evidence="8" id="KW-0800">Toxin</keyword>
<organism evidence="10 11">
    <name type="scientific">Burkholderia territorii</name>
    <dbReference type="NCBI Taxonomy" id="1503055"/>
    <lineage>
        <taxon>Bacteria</taxon>
        <taxon>Pseudomonadati</taxon>
        <taxon>Pseudomonadota</taxon>
        <taxon>Betaproteobacteria</taxon>
        <taxon>Burkholderiales</taxon>
        <taxon>Burkholderiaceae</taxon>
        <taxon>Burkholderia</taxon>
        <taxon>Burkholderia cepacia complex</taxon>
    </lineage>
</organism>
<comment type="similarity">
    <text evidence="7 8">Belongs to the PINc/VapC protein family.</text>
</comment>
<dbReference type="Gene3D" id="3.40.50.1010">
    <property type="entry name" value="5'-nuclease"/>
    <property type="match status" value="1"/>
</dbReference>
<feature type="domain" description="PIN" evidence="9">
    <location>
        <begin position="5"/>
        <end position="130"/>
    </location>
</feature>
<feature type="binding site" evidence="8">
    <location>
        <position position="8"/>
    </location>
    <ligand>
        <name>Mg(2+)</name>
        <dbReference type="ChEBI" id="CHEBI:18420"/>
    </ligand>
</feature>
<accession>A0A125K6M4</accession>
<evidence type="ECO:0000256" key="8">
    <source>
        <dbReference type="HAMAP-Rule" id="MF_00265"/>
    </source>
</evidence>
<protein>
    <recommendedName>
        <fullName evidence="8">Ribonuclease VapC</fullName>
        <shortName evidence="8">RNase VapC</shortName>
        <ecNumber evidence="8">3.1.-.-</ecNumber>
    </recommendedName>
    <alternativeName>
        <fullName evidence="8">Toxin VapC</fullName>
    </alternativeName>
</protein>
<keyword evidence="3 8" id="KW-0540">Nuclease</keyword>
<dbReference type="GO" id="GO:0000287">
    <property type="term" value="F:magnesium ion binding"/>
    <property type="evidence" value="ECO:0007669"/>
    <property type="project" value="UniProtKB-UniRule"/>
</dbReference>
<dbReference type="Pfam" id="PF01850">
    <property type="entry name" value="PIN"/>
    <property type="match status" value="1"/>
</dbReference>
<dbReference type="GO" id="GO:0090729">
    <property type="term" value="F:toxin activity"/>
    <property type="evidence" value="ECO:0007669"/>
    <property type="project" value="UniProtKB-KW"/>
</dbReference>
<evidence type="ECO:0000256" key="6">
    <source>
        <dbReference type="ARBA" id="ARBA00022842"/>
    </source>
</evidence>
<evidence type="ECO:0000259" key="9">
    <source>
        <dbReference type="Pfam" id="PF01850"/>
    </source>
</evidence>
<dbReference type="Proteomes" id="UP000068016">
    <property type="component" value="Unassembled WGS sequence"/>
</dbReference>
<dbReference type="GO" id="GO:0004540">
    <property type="term" value="F:RNA nuclease activity"/>
    <property type="evidence" value="ECO:0007669"/>
    <property type="project" value="InterPro"/>
</dbReference>
<proteinExistence type="inferred from homology"/>
<dbReference type="InterPro" id="IPR050556">
    <property type="entry name" value="Type_II_TA_system_RNase"/>
</dbReference>
<reference evidence="10 11" key="1">
    <citation type="submission" date="2015-11" db="EMBL/GenBank/DDBJ databases">
        <title>Expanding the genomic diversity of Burkholderia species for the development of highly accurate diagnostics.</title>
        <authorList>
            <person name="Sahl J."/>
            <person name="Keim P."/>
            <person name="Wagner D."/>
        </authorList>
    </citation>
    <scope>NUCLEOTIDE SEQUENCE [LARGE SCALE GENOMIC DNA]</scope>
    <source>
        <strain evidence="10 11">MSMB793WGS</strain>
    </source>
</reference>
<evidence type="ECO:0000256" key="5">
    <source>
        <dbReference type="ARBA" id="ARBA00022801"/>
    </source>
</evidence>
<dbReference type="EC" id="3.1.-.-" evidence="8"/>
<sequence>MTTLYMLDTNICSFIMRERPPAVLSRLQSCVNAQHRIVVSSITYAEMRFGAIGRKASPKHADLVAAFVARLDGVLSWDTAAVDATAAIRADLAARGTPIGANDASIAGHAIAAGAVLVTNNGREFSRVAGLSLEDWTAST</sequence>
<dbReference type="InterPro" id="IPR029060">
    <property type="entry name" value="PIN-like_dom_sf"/>
</dbReference>
<keyword evidence="2 8" id="KW-1277">Toxin-antitoxin system</keyword>
<evidence type="ECO:0000256" key="7">
    <source>
        <dbReference type="ARBA" id="ARBA00038093"/>
    </source>
</evidence>
<name>A0A125K6M4_9BURK</name>
<evidence type="ECO:0000313" key="10">
    <source>
        <dbReference type="EMBL" id="KWN14284.1"/>
    </source>
</evidence>
<dbReference type="GO" id="GO:0016787">
    <property type="term" value="F:hydrolase activity"/>
    <property type="evidence" value="ECO:0007669"/>
    <property type="project" value="UniProtKB-KW"/>
</dbReference>
<dbReference type="RefSeq" id="WP_060347564.1">
    <property type="nucleotide sequence ID" value="NZ_LPLZ01000048.1"/>
</dbReference>
<comment type="caution">
    <text evidence="10">The sequence shown here is derived from an EMBL/GenBank/DDBJ whole genome shotgun (WGS) entry which is preliminary data.</text>
</comment>
<dbReference type="InterPro" id="IPR022907">
    <property type="entry name" value="VapC_family"/>
</dbReference>
<evidence type="ECO:0000256" key="3">
    <source>
        <dbReference type="ARBA" id="ARBA00022722"/>
    </source>
</evidence>
<dbReference type="SUPFAM" id="SSF88723">
    <property type="entry name" value="PIN domain-like"/>
    <property type="match status" value="1"/>
</dbReference>
<keyword evidence="6 8" id="KW-0460">Magnesium</keyword>
<evidence type="ECO:0000256" key="1">
    <source>
        <dbReference type="ARBA" id="ARBA00001946"/>
    </source>
</evidence>
<dbReference type="HAMAP" id="MF_00265">
    <property type="entry name" value="VapC_Nob1"/>
    <property type="match status" value="1"/>
</dbReference>
<evidence type="ECO:0000256" key="2">
    <source>
        <dbReference type="ARBA" id="ARBA00022649"/>
    </source>
</evidence>
<keyword evidence="4 8" id="KW-0479">Metal-binding</keyword>
<dbReference type="PANTHER" id="PTHR33653:SF1">
    <property type="entry name" value="RIBONUCLEASE VAPC2"/>
    <property type="match status" value="1"/>
</dbReference>
<keyword evidence="5 8" id="KW-0378">Hydrolase</keyword>
<gene>
    <name evidence="8" type="primary">vapC</name>
    <name evidence="10" type="ORF">WT83_17655</name>
</gene>
<dbReference type="InterPro" id="IPR002716">
    <property type="entry name" value="PIN_dom"/>
</dbReference>
<evidence type="ECO:0000313" key="11">
    <source>
        <dbReference type="Proteomes" id="UP000068016"/>
    </source>
</evidence>
<dbReference type="EMBL" id="LPLZ01000048">
    <property type="protein sequence ID" value="KWN14284.1"/>
    <property type="molecule type" value="Genomic_DNA"/>
</dbReference>
<comment type="function">
    <text evidence="8">Toxic component of a toxin-antitoxin (TA) system. An RNase.</text>
</comment>